<keyword evidence="8 11" id="KW-0472">Membrane</keyword>
<dbReference type="GO" id="GO:0044718">
    <property type="term" value="P:siderophore transmembrane transport"/>
    <property type="evidence" value="ECO:0007669"/>
    <property type="project" value="TreeGrafter"/>
</dbReference>
<keyword evidence="6 14" id="KW-0732">Signal</keyword>
<dbReference type="RefSeq" id="WP_228346435.1">
    <property type="nucleotide sequence ID" value="NZ_CP046056.1"/>
</dbReference>
<feature type="signal peptide" evidence="14">
    <location>
        <begin position="1"/>
        <end position="26"/>
    </location>
</feature>
<dbReference type="SUPFAM" id="SSF56935">
    <property type="entry name" value="Porins"/>
    <property type="match status" value="1"/>
</dbReference>
<evidence type="ECO:0000256" key="14">
    <source>
        <dbReference type="SAM" id="SignalP"/>
    </source>
</evidence>
<dbReference type="GO" id="GO:0009279">
    <property type="term" value="C:cell outer membrane"/>
    <property type="evidence" value="ECO:0007669"/>
    <property type="project" value="UniProtKB-SubCell"/>
</dbReference>
<evidence type="ECO:0000256" key="13">
    <source>
        <dbReference type="SAM" id="MobiDB-lite"/>
    </source>
</evidence>
<evidence type="ECO:0000256" key="11">
    <source>
        <dbReference type="PROSITE-ProRule" id="PRU01360"/>
    </source>
</evidence>
<evidence type="ECO:0000259" key="16">
    <source>
        <dbReference type="Pfam" id="PF07715"/>
    </source>
</evidence>
<keyword evidence="5 11" id="KW-0812">Transmembrane</keyword>
<evidence type="ECO:0000256" key="9">
    <source>
        <dbReference type="ARBA" id="ARBA00023170"/>
    </source>
</evidence>
<evidence type="ECO:0000256" key="10">
    <source>
        <dbReference type="ARBA" id="ARBA00023237"/>
    </source>
</evidence>
<evidence type="ECO:0000313" key="17">
    <source>
        <dbReference type="EMBL" id="QQD23892.1"/>
    </source>
</evidence>
<evidence type="ECO:0000256" key="4">
    <source>
        <dbReference type="ARBA" id="ARBA00022452"/>
    </source>
</evidence>
<evidence type="ECO:0000256" key="2">
    <source>
        <dbReference type="ARBA" id="ARBA00008143"/>
    </source>
</evidence>
<evidence type="ECO:0000259" key="15">
    <source>
        <dbReference type="Pfam" id="PF00593"/>
    </source>
</evidence>
<evidence type="ECO:0000256" key="6">
    <source>
        <dbReference type="ARBA" id="ARBA00022729"/>
    </source>
</evidence>
<dbReference type="PANTHER" id="PTHR30069:SF29">
    <property type="entry name" value="HEMOGLOBIN AND HEMOGLOBIN-HAPTOGLOBIN-BINDING PROTEIN 1-RELATED"/>
    <property type="match status" value="1"/>
</dbReference>
<dbReference type="InterPro" id="IPR036942">
    <property type="entry name" value="Beta-barrel_TonB_sf"/>
</dbReference>
<keyword evidence="9 17" id="KW-0675">Receptor</keyword>
<feature type="chain" id="PRO_5040846671" evidence="14">
    <location>
        <begin position="27"/>
        <end position="676"/>
    </location>
</feature>
<dbReference type="InterPro" id="IPR000531">
    <property type="entry name" value="Beta-barrel_TonB"/>
</dbReference>
<keyword evidence="18" id="KW-1185">Reference proteome</keyword>
<accession>A0A9X7YPD1</accession>
<keyword evidence="4 11" id="KW-1134">Transmembrane beta strand</keyword>
<keyword evidence="7 12" id="KW-0798">TonB box</keyword>
<feature type="domain" description="TonB-dependent receptor plug" evidence="16">
    <location>
        <begin position="50"/>
        <end position="151"/>
    </location>
</feature>
<dbReference type="PANTHER" id="PTHR30069">
    <property type="entry name" value="TONB-DEPENDENT OUTER MEMBRANE RECEPTOR"/>
    <property type="match status" value="1"/>
</dbReference>
<dbReference type="Pfam" id="PF07715">
    <property type="entry name" value="Plug"/>
    <property type="match status" value="1"/>
</dbReference>
<sequence length="676" mass="75295">MRNKLFLAISALAGAGLASFTQLAVANDEGVTLPLQVVSATGYRQQALLAPAAITVIDREHISRAPVADLGEVFRDIPGVAIVDSNVAGMKRLSLRGENSRRVLIKINGQPLADHSNYGTPLLLDPAMIERIEVVRGSASVVHGSNAVGGVVNIITRQVQPGDQELSLSAGYYSATQGYRASAGVLGATESVDYRLQVSRSEHGDRRIPHDRLENSDSDNKSVSAELGYRFGLHRIAWQGDYFRQAADTWFEPTPPMVFTLTFPERETNRNSLSYLYENADALFQRVEARVYHHEGKREMVNTSRIPFPSVSFTTSTSYDDLTTQGLQLTTTSQWLNGNNTVLGIEYQSDELDADKYEVKNSVPQTPSFQVAEQSFWSAFVQQQVGILDNLELNIGARFYQMESELKRSTVRSLTDQDDDQLLGSLGLVWQLSDSSAVRANIAQGYTYPSVTQQFSATPGNRVMNFGNPDLQPEESTTYELGYRVDNRNLTLDATLYFVDSDNFIDKEPLTTAPAEYTGTYSSSTRLFRWINVSEAKTYGLELTLAYQIDALRPYINLSAQKRELIYAPGNSTWKSGLPIYRARAGVEWSLSPNLNMDLFLRSYGHSEYLSYDASGAPVLEETTTYVTPNISIQYQPDQHLNVTLALSNLTNRSYRNPEELPAAERALDMEVSWRF</sequence>
<dbReference type="KEGG" id="vcw:GJQ55_05085"/>
<feature type="region of interest" description="Disordered" evidence="13">
    <location>
        <begin position="200"/>
        <end position="219"/>
    </location>
</feature>
<dbReference type="Gene3D" id="2.170.130.10">
    <property type="entry name" value="TonB-dependent receptor, plug domain"/>
    <property type="match status" value="1"/>
</dbReference>
<evidence type="ECO:0000256" key="5">
    <source>
        <dbReference type="ARBA" id="ARBA00022692"/>
    </source>
</evidence>
<dbReference type="PROSITE" id="PS52016">
    <property type="entry name" value="TONB_DEPENDENT_REC_3"/>
    <property type="match status" value="1"/>
</dbReference>
<organism evidence="17 18">
    <name type="scientific">Venatoribacter cucullus</name>
    <dbReference type="NCBI Taxonomy" id="2661630"/>
    <lineage>
        <taxon>Bacteria</taxon>
        <taxon>Pseudomonadati</taxon>
        <taxon>Pseudomonadota</taxon>
        <taxon>Gammaproteobacteria</taxon>
        <taxon>Oceanospirillales</taxon>
        <taxon>Oceanospirillaceae</taxon>
        <taxon>Venatoribacter</taxon>
    </lineage>
</organism>
<keyword evidence="10 11" id="KW-0998">Cell outer membrane</keyword>
<dbReference type="Proteomes" id="UP000596074">
    <property type="component" value="Chromosome"/>
</dbReference>
<evidence type="ECO:0000256" key="8">
    <source>
        <dbReference type="ARBA" id="ARBA00023136"/>
    </source>
</evidence>
<dbReference type="Gene3D" id="2.40.170.20">
    <property type="entry name" value="TonB-dependent receptor, beta-barrel domain"/>
    <property type="match status" value="1"/>
</dbReference>
<keyword evidence="3 11" id="KW-0813">Transport</keyword>
<evidence type="ECO:0000256" key="3">
    <source>
        <dbReference type="ARBA" id="ARBA00022448"/>
    </source>
</evidence>
<name>A0A9X7YPD1_9GAMM</name>
<dbReference type="EMBL" id="CP046056">
    <property type="protein sequence ID" value="QQD23892.1"/>
    <property type="molecule type" value="Genomic_DNA"/>
</dbReference>
<dbReference type="GO" id="GO:0015344">
    <property type="term" value="F:siderophore uptake transmembrane transporter activity"/>
    <property type="evidence" value="ECO:0007669"/>
    <property type="project" value="TreeGrafter"/>
</dbReference>
<comment type="similarity">
    <text evidence="2">Belongs to the TonB-dependent receptor family. Hemoglobin/haptoglobin binding protein subfamily.</text>
</comment>
<feature type="domain" description="TonB-dependent receptor-like beta-barrel" evidence="15">
    <location>
        <begin position="236"/>
        <end position="650"/>
    </location>
</feature>
<evidence type="ECO:0000256" key="12">
    <source>
        <dbReference type="RuleBase" id="RU003357"/>
    </source>
</evidence>
<evidence type="ECO:0000313" key="18">
    <source>
        <dbReference type="Proteomes" id="UP000596074"/>
    </source>
</evidence>
<dbReference type="InterPro" id="IPR037066">
    <property type="entry name" value="Plug_dom_sf"/>
</dbReference>
<dbReference type="InterPro" id="IPR012910">
    <property type="entry name" value="Plug_dom"/>
</dbReference>
<proteinExistence type="inferred from homology"/>
<evidence type="ECO:0000256" key="1">
    <source>
        <dbReference type="ARBA" id="ARBA00004571"/>
    </source>
</evidence>
<evidence type="ECO:0000256" key="7">
    <source>
        <dbReference type="ARBA" id="ARBA00023077"/>
    </source>
</evidence>
<dbReference type="AlphaFoldDB" id="A0A9X7YPD1"/>
<dbReference type="InterPro" id="IPR039426">
    <property type="entry name" value="TonB-dep_rcpt-like"/>
</dbReference>
<protein>
    <submittedName>
        <fullName evidence="17">TonB-dependent receptor</fullName>
    </submittedName>
</protein>
<dbReference type="Pfam" id="PF00593">
    <property type="entry name" value="TonB_dep_Rec_b-barrel"/>
    <property type="match status" value="1"/>
</dbReference>
<comment type="subcellular location">
    <subcellularLocation>
        <location evidence="1 11">Cell outer membrane</location>
        <topology evidence="1 11">Multi-pass membrane protein</topology>
    </subcellularLocation>
</comment>
<reference evidence="17 18" key="1">
    <citation type="submission" date="2019-11" db="EMBL/GenBank/DDBJ databases">
        <title>Venatorbacter sp. nov. a predator of Campylobacter and other Gram-negative bacteria.</title>
        <authorList>
            <person name="Saeedi A."/>
            <person name="Cummings N.J."/>
            <person name="Connerton I.F."/>
            <person name="Connerton P.L."/>
        </authorList>
    </citation>
    <scope>NUCLEOTIDE SEQUENCE [LARGE SCALE GENOMIC DNA]</scope>
    <source>
        <strain evidence="17">XL5</strain>
    </source>
</reference>
<dbReference type="CDD" id="cd01347">
    <property type="entry name" value="ligand_gated_channel"/>
    <property type="match status" value="1"/>
</dbReference>
<gene>
    <name evidence="17" type="ORF">GJQ55_05085</name>
</gene>